<protein>
    <recommendedName>
        <fullName evidence="4">(2Fe-2S) ferredoxin domain-containing protein</fullName>
    </recommendedName>
</protein>
<dbReference type="RefSeq" id="WP_013173329.1">
    <property type="nucleotide sequence ID" value="NC_014219.1"/>
</dbReference>
<dbReference type="STRING" id="439292.Bsel_2405"/>
<gene>
    <name evidence="2" type="ordered locus">Bsel_2405</name>
</gene>
<name>D6XWT1_BACIE</name>
<evidence type="ECO:0000313" key="3">
    <source>
        <dbReference type="Proteomes" id="UP000000271"/>
    </source>
</evidence>
<dbReference type="OrthoDB" id="9761899at2"/>
<dbReference type="Gene3D" id="3.40.30.10">
    <property type="entry name" value="Glutaredoxin"/>
    <property type="match status" value="1"/>
</dbReference>
<dbReference type="eggNOG" id="COG3411">
    <property type="taxonomic scope" value="Bacteria"/>
</dbReference>
<dbReference type="InterPro" id="IPR036249">
    <property type="entry name" value="Thioredoxin-like_sf"/>
</dbReference>
<evidence type="ECO:0000313" key="2">
    <source>
        <dbReference type="EMBL" id="ADH99907.1"/>
    </source>
</evidence>
<evidence type="ECO:0008006" key="4">
    <source>
        <dbReference type="Google" id="ProtNLM"/>
    </source>
</evidence>
<evidence type="ECO:0000256" key="1">
    <source>
        <dbReference type="SAM" id="MobiDB-lite"/>
    </source>
</evidence>
<dbReference type="CDD" id="cd02980">
    <property type="entry name" value="TRX_Fd_family"/>
    <property type="match status" value="1"/>
</dbReference>
<dbReference type="EMBL" id="CP001791">
    <property type="protein sequence ID" value="ADH99907.1"/>
    <property type="molecule type" value="Genomic_DNA"/>
</dbReference>
<dbReference type="KEGG" id="bse:Bsel_2405"/>
<keyword evidence="3" id="KW-1185">Reference proteome</keyword>
<feature type="region of interest" description="Disordered" evidence="1">
    <location>
        <begin position="90"/>
        <end position="115"/>
    </location>
</feature>
<dbReference type="HOGENOM" id="CLU_126515_3_0_9"/>
<dbReference type="Proteomes" id="UP000000271">
    <property type="component" value="Chromosome"/>
</dbReference>
<accession>D6XWT1</accession>
<reference evidence="2" key="1">
    <citation type="submission" date="2009-10" db="EMBL/GenBank/DDBJ databases">
        <title>Complete sequence of Bacillus selenitireducens MLS10.</title>
        <authorList>
            <consortium name="US DOE Joint Genome Institute"/>
            <person name="Lucas S."/>
            <person name="Copeland A."/>
            <person name="Lapidus A."/>
            <person name="Glavina del Rio T."/>
            <person name="Dalin E."/>
            <person name="Tice H."/>
            <person name="Bruce D."/>
            <person name="Goodwin L."/>
            <person name="Pitluck S."/>
            <person name="Sims D."/>
            <person name="Brettin T."/>
            <person name="Detter J.C."/>
            <person name="Han C."/>
            <person name="Larimer F."/>
            <person name="Land M."/>
            <person name="Hauser L."/>
            <person name="Kyrpides N."/>
            <person name="Ovchinnikova G."/>
            <person name="Stolz J."/>
        </authorList>
    </citation>
    <scope>NUCLEOTIDE SEQUENCE [LARGE SCALE GENOMIC DNA]</scope>
    <source>
        <strain evidence="2">MLS10</strain>
    </source>
</reference>
<proteinExistence type="predicted"/>
<sequence length="115" mass="13256">MSSRNIEQLNHHLLVCQGKNCRKAGAKSLYKALNKELDSRGLKKQVQTTKTKCLEQCKDKCVVIDYPEGTWYRKRSADDTEEMIDAILEKHPPEDPSLVSHVLNDDGFKKKKKKR</sequence>
<dbReference type="AlphaFoldDB" id="D6XWT1"/>
<dbReference type="SUPFAM" id="SSF52833">
    <property type="entry name" value="Thioredoxin-like"/>
    <property type="match status" value="1"/>
</dbReference>
<organism evidence="2 3">
    <name type="scientific">Bacillus selenitireducens (strain ATCC 700615 / DSM 15326 / MLS10)</name>
    <dbReference type="NCBI Taxonomy" id="439292"/>
    <lineage>
        <taxon>Bacteria</taxon>
        <taxon>Bacillati</taxon>
        <taxon>Bacillota</taxon>
        <taxon>Bacilli</taxon>
        <taxon>Bacillales</taxon>
        <taxon>Bacillaceae</taxon>
        <taxon>Salisediminibacterium</taxon>
    </lineage>
</organism>